<feature type="signal peptide" evidence="3">
    <location>
        <begin position="1"/>
        <end position="24"/>
    </location>
</feature>
<feature type="transmembrane region" description="Helical" evidence="2">
    <location>
        <begin position="45"/>
        <end position="70"/>
    </location>
</feature>
<dbReference type="Pfam" id="PF18895">
    <property type="entry name" value="T4SS_pilin"/>
    <property type="match status" value="1"/>
</dbReference>
<gene>
    <name evidence="4" type="ORF">A3A21_02520</name>
</gene>
<accession>A0A1F6BTF5</accession>
<keyword evidence="2" id="KW-0812">Transmembrane</keyword>
<dbReference type="AlphaFoldDB" id="A0A1F6BTF5"/>
<keyword evidence="2" id="KW-0472">Membrane</keyword>
<reference evidence="4 5" key="1">
    <citation type="journal article" date="2016" name="Nat. Commun.">
        <title>Thousands of microbial genomes shed light on interconnected biogeochemical processes in an aquifer system.</title>
        <authorList>
            <person name="Anantharaman K."/>
            <person name="Brown C.T."/>
            <person name="Hug L.A."/>
            <person name="Sharon I."/>
            <person name="Castelle C.J."/>
            <person name="Probst A.J."/>
            <person name="Thomas B.C."/>
            <person name="Singh A."/>
            <person name="Wilkins M.J."/>
            <person name="Karaoz U."/>
            <person name="Brodie E.L."/>
            <person name="Williams K.H."/>
            <person name="Hubbard S.S."/>
            <person name="Banfield J.F."/>
        </authorList>
    </citation>
    <scope>NUCLEOTIDE SEQUENCE [LARGE SCALE GENOMIC DNA]</scope>
</reference>
<keyword evidence="3" id="KW-0732">Signal</keyword>
<dbReference type="STRING" id="1798471.A3A21_02520"/>
<keyword evidence="2" id="KW-1133">Transmembrane helix</keyword>
<evidence type="ECO:0000313" key="4">
    <source>
        <dbReference type="EMBL" id="OGG40225.1"/>
    </source>
</evidence>
<feature type="chain" id="PRO_5009523161" evidence="3">
    <location>
        <begin position="25"/>
        <end position="495"/>
    </location>
</feature>
<evidence type="ECO:0000313" key="5">
    <source>
        <dbReference type="Proteomes" id="UP000176996"/>
    </source>
</evidence>
<evidence type="ECO:0000256" key="2">
    <source>
        <dbReference type="SAM" id="Phobius"/>
    </source>
</evidence>
<evidence type="ECO:0000256" key="3">
    <source>
        <dbReference type="SAM" id="SignalP"/>
    </source>
</evidence>
<evidence type="ECO:0000256" key="1">
    <source>
        <dbReference type="SAM" id="MobiDB-lite"/>
    </source>
</evidence>
<proteinExistence type="predicted"/>
<sequence length="495" mass="53705">MIKRFIFTVAVFFSSVSLSFAANATQHETPPGLGETDFLKTITELYSFAQGLGVALAVGVIVIGGIYIGVSGAVDKKKEGKDMITSAILGLILLFGAHLILRTINPQLVTLTLPELEKPEKNPECTKESTLQEFISVDVKNQDGSIEAEQQKNPEYKPGGLKPCGRGEAPVAITGGKQICQCYIPEPEVCPGKAIEGCPKFEDFIKGENASGKHILCEKKFFCSTPDFKEWVKEGMTVFKYPFYYVAGKELPLPSGIDYLTRNTDPPAAGVENAQCLIYAFNRVEDDDGKIKQKIYPKSNNFGAWLPCVAPDGVEQPEGEEKTETQGEGGNRNVTNDNCPASQKATVEEINAQMALVGLDTGIPISSSCGKGAGGGACIDQQYAGCTSLTGLPKSTAKNLNKIYSGCLQESGCSFIITGGTEVGHNAHGPDRPVVDLGWNDALAKLLTKKRSSDALAIKRFYQITKICTTPEDKEYRFNCNYDEKIRHLHVEFKL</sequence>
<dbReference type="EMBL" id="MFKK01000030">
    <property type="protein sequence ID" value="OGG40225.1"/>
    <property type="molecule type" value="Genomic_DNA"/>
</dbReference>
<feature type="transmembrane region" description="Helical" evidence="2">
    <location>
        <begin position="82"/>
        <end position="101"/>
    </location>
</feature>
<protein>
    <submittedName>
        <fullName evidence="4">Uncharacterized protein</fullName>
    </submittedName>
</protein>
<name>A0A1F6BTF5_9BACT</name>
<dbReference type="Proteomes" id="UP000176996">
    <property type="component" value="Unassembled WGS sequence"/>
</dbReference>
<feature type="region of interest" description="Disordered" evidence="1">
    <location>
        <begin position="313"/>
        <end position="337"/>
    </location>
</feature>
<organism evidence="4 5">
    <name type="scientific">Candidatus Jorgensenbacteria bacterium RIFCSPLOWO2_01_FULL_45_25b</name>
    <dbReference type="NCBI Taxonomy" id="1798471"/>
    <lineage>
        <taxon>Bacteria</taxon>
        <taxon>Candidatus Joergenseniibacteriota</taxon>
    </lineage>
</organism>
<comment type="caution">
    <text evidence="4">The sequence shown here is derived from an EMBL/GenBank/DDBJ whole genome shotgun (WGS) entry which is preliminary data.</text>
</comment>
<dbReference type="InterPro" id="IPR043993">
    <property type="entry name" value="T4SS_pilin"/>
</dbReference>